<comment type="subunit">
    <text evidence="10">Monomer.</text>
</comment>
<accession>A0A0G0EE69</accession>
<evidence type="ECO:0000256" key="1">
    <source>
        <dbReference type="ARBA" id="ARBA00001946"/>
    </source>
</evidence>
<evidence type="ECO:0000256" key="4">
    <source>
        <dbReference type="ARBA" id="ARBA00022679"/>
    </source>
</evidence>
<dbReference type="Gene3D" id="3.40.50.300">
    <property type="entry name" value="P-loop containing nucleotide triphosphate hydrolases"/>
    <property type="match status" value="1"/>
</dbReference>
<keyword evidence="6 10" id="KW-0547">Nucleotide-binding</keyword>
<evidence type="ECO:0000256" key="6">
    <source>
        <dbReference type="ARBA" id="ARBA00022741"/>
    </source>
</evidence>
<comment type="caution">
    <text evidence="10">Lacks conserved residue(s) required for the propagation of feature annotation.</text>
</comment>
<sequence>MKLIVITGQTATGKTNLAFEYALKFNGEIVNFDSRQIYKHLDIITGKDLPIKSKIPTSPYGLRGASKSQKSKMKFKIKNKTNNFDIAYFELPTAKLWLYDVISPDQYFSSYDFTQCANWVIEDIVKRGKTPILVGGTYFYLKHFLYGFDVSPVPADPKLREKLNSKSVVELQNILKKINLKSFEQLNNSDKNNPRRLIRKIEILTSNQQLVTSNHQSPSTNHQPLITKFIGLKYKHKEDLISAIKLRVEKRLEQGALDEVQLLLKKGYKSLDPGLKTIGYQELIQYLQGKLTKDKAIEIWTNHEIQYAKRQLTFMKKDKNISWKTI</sequence>
<gene>
    <name evidence="10" type="primary">miaA</name>
    <name evidence="11" type="ORF">UR63_C0049G0005</name>
</gene>
<evidence type="ECO:0000256" key="7">
    <source>
        <dbReference type="ARBA" id="ARBA00022840"/>
    </source>
</evidence>
<dbReference type="GO" id="GO:0006400">
    <property type="term" value="P:tRNA modification"/>
    <property type="evidence" value="ECO:0007669"/>
    <property type="project" value="TreeGrafter"/>
</dbReference>
<keyword evidence="5 10" id="KW-0819">tRNA processing</keyword>
<evidence type="ECO:0000313" key="11">
    <source>
        <dbReference type="EMBL" id="KKP65602.1"/>
    </source>
</evidence>
<keyword evidence="7 10" id="KW-0067">ATP-binding</keyword>
<reference evidence="11 12" key="1">
    <citation type="journal article" date="2015" name="Nature">
        <title>rRNA introns, odd ribosomes, and small enigmatic genomes across a large radiation of phyla.</title>
        <authorList>
            <person name="Brown C.T."/>
            <person name="Hug L.A."/>
            <person name="Thomas B.C."/>
            <person name="Sharon I."/>
            <person name="Castelle C.J."/>
            <person name="Singh A."/>
            <person name="Wilkins M.J."/>
            <person name="Williams K.H."/>
            <person name="Banfield J.F."/>
        </authorList>
    </citation>
    <scope>NUCLEOTIDE SEQUENCE [LARGE SCALE GENOMIC DNA]</scope>
</reference>
<dbReference type="InterPro" id="IPR027417">
    <property type="entry name" value="P-loop_NTPase"/>
</dbReference>
<evidence type="ECO:0000256" key="10">
    <source>
        <dbReference type="HAMAP-Rule" id="MF_00185"/>
    </source>
</evidence>
<proteinExistence type="inferred from homology"/>
<comment type="cofactor">
    <cofactor evidence="1 10">
        <name>Mg(2+)</name>
        <dbReference type="ChEBI" id="CHEBI:18420"/>
    </cofactor>
</comment>
<dbReference type="PANTHER" id="PTHR11088:SF60">
    <property type="entry name" value="TRNA DIMETHYLALLYLTRANSFERASE"/>
    <property type="match status" value="1"/>
</dbReference>
<evidence type="ECO:0000256" key="8">
    <source>
        <dbReference type="ARBA" id="ARBA00022842"/>
    </source>
</evidence>
<evidence type="ECO:0000256" key="2">
    <source>
        <dbReference type="ARBA" id="ARBA00003213"/>
    </source>
</evidence>
<dbReference type="Proteomes" id="UP000034127">
    <property type="component" value="Unassembled WGS sequence"/>
</dbReference>
<dbReference type="InterPro" id="IPR039657">
    <property type="entry name" value="Dimethylallyltransferase"/>
</dbReference>
<evidence type="ECO:0000256" key="5">
    <source>
        <dbReference type="ARBA" id="ARBA00022694"/>
    </source>
</evidence>
<name>A0A0G0EE69_9BACT</name>
<dbReference type="GO" id="GO:0005524">
    <property type="term" value="F:ATP binding"/>
    <property type="evidence" value="ECO:0007669"/>
    <property type="project" value="UniProtKB-UniRule"/>
</dbReference>
<dbReference type="InterPro" id="IPR018022">
    <property type="entry name" value="IPT"/>
</dbReference>
<feature type="site" description="Interaction with substrate tRNA" evidence="10">
    <location>
        <position position="137"/>
    </location>
</feature>
<evidence type="ECO:0000256" key="9">
    <source>
        <dbReference type="ARBA" id="ARBA00049563"/>
    </source>
</evidence>
<protein>
    <recommendedName>
        <fullName evidence="10">tRNA dimethylallyltransferase</fullName>
        <ecNumber evidence="10">2.5.1.75</ecNumber>
    </recommendedName>
    <alternativeName>
        <fullName evidence="10">Dimethylallyl diphosphate:tRNA dimethylallyltransferase</fullName>
        <shortName evidence="10">DMAPP:tRNA dimethylallyltransferase</shortName>
        <shortName evidence="10">DMATase</shortName>
    </alternativeName>
    <alternativeName>
        <fullName evidence="10">Isopentenyl-diphosphate:tRNA isopentenyltransferase</fullName>
        <shortName evidence="10">IPP transferase</shortName>
        <shortName evidence="10">IPPT</shortName>
        <shortName evidence="10">IPTase</shortName>
    </alternativeName>
</protein>
<comment type="similarity">
    <text evidence="3 10">Belongs to the IPP transferase family.</text>
</comment>
<organism evidence="11 12">
    <name type="scientific">Candidatus Roizmanbacteria bacterium GW2011_GWC2_35_12</name>
    <dbReference type="NCBI Taxonomy" id="1618485"/>
    <lineage>
        <taxon>Bacteria</taxon>
        <taxon>Candidatus Roizmaniibacteriota</taxon>
    </lineage>
</organism>
<comment type="function">
    <text evidence="2 10">Catalyzes the transfer of a dimethylallyl group onto the adenine at position 37 in tRNAs that read codons beginning with uridine, leading to the formation of N6-(dimethylallyl)adenosine (i(6)A).</text>
</comment>
<dbReference type="PANTHER" id="PTHR11088">
    <property type="entry name" value="TRNA DIMETHYLALLYLTRANSFERASE"/>
    <property type="match status" value="1"/>
</dbReference>
<feature type="binding site" evidence="10">
    <location>
        <begin position="8"/>
        <end position="15"/>
    </location>
    <ligand>
        <name>ATP</name>
        <dbReference type="ChEBI" id="CHEBI:30616"/>
    </ligand>
</feature>
<dbReference type="PATRIC" id="fig|1618485.3.peg.1038"/>
<dbReference type="EC" id="2.5.1.75" evidence="10"/>
<evidence type="ECO:0000256" key="3">
    <source>
        <dbReference type="ARBA" id="ARBA00005842"/>
    </source>
</evidence>
<dbReference type="GO" id="GO:0052381">
    <property type="term" value="F:tRNA dimethylallyltransferase activity"/>
    <property type="evidence" value="ECO:0007669"/>
    <property type="project" value="UniProtKB-UniRule"/>
</dbReference>
<evidence type="ECO:0000313" key="12">
    <source>
        <dbReference type="Proteomes" id="UP000034127"/>
    </source>
</evidence>
<feature type="region of interest" description="Interaction with substrate tRNA" evidence="10">
    <location>
        <begin position="33"/>
        <end position="36"/>
    </location>
</feature>
<keyword evidence="4 10" id="KW-0808">Transferase</keyword>
<keyword evidence="8 10" id="KW-0460">Magnesium</keyword>
<dbReference type="HAMAP" id="MF_00185">
    <property type="entry name" value="IPP_trans"/>
    <property type="match status" value="1"/>
</dbReference>
<comment type="catalytic activity">
    <reaction evidence="9 10">
        <text>adenosine(37) in tRNA + dimethylallyl diphosphate = N(6)-dimethylallyladenosine(37) in tRNA + diphosphate</text>
        <dbReference type="Rhea" id="RHEA:26482"/>
        <dbReference type="Rhea" id="RHEA-COMP:10162"/>
        <dbReference type="Rhea" id="RHEA-COMP:10375"/>
        <dbReference type="ChEBI" id="CHEBI:33019"/>
        <dbReference type="ChEBI" id="CHEBI:57623"/>
        <dbReference type="ChEBI" id="CHEBI:74411"/>
        <dbReference type="ChEBI" id="CHEBI:74415"/>
        <dbReference type="EC" id="2.5.1.75"/>
    </reaction>
</comment>
<feature type="binding site" evidence="10">
    <location>
        <begin position="10"/>
        <end position="15"/>
    </location>
    <ligand>
        <name>substrate</name>
    </ligand>
</feature>
<feature type="site" description="Interaction with substrate tRNA" evidence="10">
    <location>
        <position position="160"/>
    </location>
</feature>
<comment type="caution">
    <text evidence="11">The sequence shown here is derived from an EMBL/GenBank/DDBJ whole genome shotgun (WGS) entry which is preliminary data.</text>
</comment>
<dbReference type="AlphaFoldDB" id="A0A0G0EE69"/>
<dbReference type="EMBL" id="LBPX01000049">
    <property type="protein sequence ID" value="KKP65602.1"/>
    <property type="molecule type" value="Genomic_DNA"/>
</dbReference>
<dbReference type="Gene3D" id="1.10.20.140">
    <property type="match status" value="1"/>
</dbReference>
<dbReference type="Pfam" id="PF01715">
    <property type="entry name" value="IPPT"/>
    <property type="match status" value="1"/>
</dbReference>